<evidence type="ECO:0000313" key="11">
    <source>
        <dbReference type="EMBL" id="EPG74431.1"/>
    </source>
</evidence>
<keyword evidence="2 8" id="KW-0169">Cobalamin biosynthesis</keyword>
<evidence type="ECO:0000256" key="4">
    <source>
        <dbReference type="ARBA" id="ARBA00022741"/>
    </source>
</evidence>
<comment type="similarity">
    <text evidence="8">Belongs to the CobB/CbiA family.</text>
</comment>
<dbReference type="OrthoDB" id="9764035at2"/>
<dbReference type="GO" id="GO:0009236">
    <property type="term" value="P:cobalamin biosynthetic process"/>
    <property type="evidence" value="ECO:0007669"/>
    <property type="project" value="UniProtKB-UniRule"/>
</dbReference>
<dbReference type="SUPFAM" id="SSF52317">
    <property type="entry name" value="Class I glutamine amidotransferase-like"/>
    <property type="match status" value="1"/>
</dbReference>
<dbReference type="Proteomes" id="UP000014540">
    <property type="component" value="Unassembled WGS sequence"/>
</dbReference>
<dbReference type="UniPathway" id="UPA00148">
    <property type="reaction ID" value="UER00231"/>
</dbReference>
<feature type="active site" description="Nucleophile" evidence="8">
    <location>
        <position position="335"/>
    </location>
</feature>
<evidence type="ECO:0000256" key="8">
    <source>
        <dbReference type="HAMAP-Rule" id="MF_00027"/>
    </source>
</evidence>
<dbReference type="SUPFAM" id="SSF52540">
    <property type="entry name" value="P-loop containing nucleoside triphosphate hydrolases"/>
    <property type="match status" value="1"/>
</dbReference>
<evidence type="ECO:0000259" key="10">
    <source>
        <dbReference type="Pfam" id="PF07685"/>
    </source>
</evidence>
<comment type="miscellaneous">
    <text evidence="8">The a and c carboxylates of cobyrinate are activated for nucleophilic attack via formation of a phosphorylated intermediate by ATP. CbiA catalyzes first the amidation of the c-carboxylate, and then that of the a-carboxylate.</text>
</comment>
<sequence>MEKLPNIPRILIAGSGSGVGKTTTVLALSQAFKRRGMKVSTFKCGPDYLDPTYHTLVAGVACQNLDGWLMGREAVLKTFQAASAGSDIAIIEGVMGLFDGASPIGEAGSSAEIAKWLEAPTLIVLNAGGMARTVAALAIGLKNFDANLEVSGVITNFIGSHGHREILSSALDPFLPLVGGFPKSPNYSFPERHLGLHSAQEAGIEDSKLAYWGDLCETWFDLDKIWAIASEKLYTPITLESETGRPNNSYKCRIGFAKDNAFHFYYEDNLRRLKMAGAELIPFSPISDSKLPQIDGIYIGGGYPELFASELSTNKTLLMEIHELGMKGLPIYAECGGLMYLSEEIETLNGDSFPMVGLIPAKVRMHEKLQALGYTEVSIEGSSVLGPAGTRFRGHQFRYSNLEIKQDKNVKLLYKIRKRKGETTSLEGYSDRNILGSYVHAHWASNPSIPENFVAACARKSS</sequence>
<comment type="domain">
    <text evidence="8">Comprises of two domains. The C-terminal domain contains the binding site for glutamine and catalyzes the hydrolysis of this substrate to glutamate and ammonia. The N-terminal domain is anticipated to bind ATP and cobyrinate and catalyzes the ultimate synthesis of the diamide product. The ammonia produced via the glutaminase domain is probably translocated to the adjacent domain via a molecular tunnel, where it reacts with an activated intermediate.</text>
</comment>
<dbReference type="Gene3D" id="3.40.50.300">
    <property type="entry name" value="P-loop containing nucleotide triphosphate hydrolases"/>
    <property type="match status" value="2"/>
</dbReference>
<feature type="domain" description="CobB/CobQ-like glutamine amidotransferase" evidence="10">
    <location>
        <begin position="253"/>
        <end position="446"/>
    </location>
</feature>
<dbReference type="InterPro" id="IPR011698">
    <property type="entry name" value="GATase_3"/>
</dbReference>
<dbReference type="NCBIfam" id="NF002204">
    <property type="entry name" value="PRK01077.1"/>
    <property type="match status" value="1"/>
</dbReference>
<dbReference type="NCBIfam" id="TIGR00379">
    <property type="entry name" value="cobB"/>
    <property type="match status" value="1"/>
</dbReference>
<dbReference type="PANTHER" id="PTHR43873:SF1">
    <property type="entry name" value="COBYRINATE A,C-DIAMIDE SYNTHASE"/>
    <property type="match status" value="1"/>
</dbReference>
<evidence type="ECO:0000313" key="12">
    <source>
        <dbReference type="Proteomes" id="UP000014540"/>
    </source>
</evidence>
<comment type="catalytic activity">
    <reaction evidence="8">
        <text>cob(II)yrinate + 2 L-glutamine + 2 ATP + 2 H2O = cob(II)yrinate a,c diamide + 2 L-glutamate + 2 ADP + 2 phosphate + 2 H(+)</text>
        <dbReference type="Rhea" id="RHEA:26289"/>
        <dbReference type="ChEBI" id="CHEBI:15377"/>
        <dbReference type="ChEBI" id="CHEBI:15378"/>
        <dbReference type="ChEBI" id="CHEBI:29985"/>
        <dbReference type="ChEBI" id="CHEBI:30616"/>
        <dbReference type="ChEBI" id="CHEBI:43474"/>
        <dbReference type="ChEBI" id="CHEBI:58359"/>
        <dbReference type="ChEBI" id="CHEBI:58537"/>
        <dbReference type="ChEBI" id="CHEBI:58894"/>
        <dbReference type="ChEBI" id="CHEBI:456216"/>
        <dbReference type="EC" id="6.3.5.11"/>
    </reaction>
</comment>
<dbReference type="InterPro" id="IPR027417">
    <property type="entry name" value="P-loop_NTPase"/>
</dbReference>
<dbReference type="GO" id="GO:0005524">
    <property type="term" value="F:ATP binding"/>
    <property type="evidence" value="ECO:0007669"/>
    <property type="project" value="UniProtKB-UniRule"/>
</dbReference>
<evidence type="ECO:0000259" key="9">
    <source>
        <dbReference type="Pfam" id="PF01656"/>
    </source>
</evidence>
<feature type="site" description="Increases nucleophilicity of active site Cys" evidence="8">
    <location>
        <position position="440"/>
    </location>
</feature>
<dbReference type="GO" id="GO:0042242">
    <property type="term" value="F:cobyrinic acid a,c-diamide synthase activity"/>
    <property type="evidence" value="ECO:0007669"/>
    <property type="project" value="UniProtKB-UniRule"/>
</dbReference>
<keyword evidence="6 8" id="KW-0460">Magnesium</keyword>
<evidence type="ECO:0000256" key="2">
    <source>
        <dbReference type="ARBA" id="ARBA00022573"/>
    </source>
</evidence>
<keyword evidence="5 8" id="KW-0067">ATP-binding</keyword>
<dbReference type="Gene3D" id="3.40.50.880">
    <property type="match status" value="1"/>
</dbReference>
<dbReference type="InterPro" id="IPR004484">
    <property type="entry name" value="CbiA/CobB_synth"/>
</dbReference>
<evidence type="ECO:0000256" key="6">
    <source>
        <dbReference type="ARBA" id="ARBA00022842"/>
    </source>
</evidence>
<dbReference type="PANTHER" id="PTHR43873">
    <property type="entry name" value="COBYRINATE A,C-DIAMIDE SYNTHASE"/>
    <property type="match status" value="1"/>
</dbReference>
<comment type="pathway">
    <text evidence="8">Cofactor biosynthesis; adenosylcobalamin biosynthesis; cob(II)yrinate a,c-diamide from sirohydrochlorin (anaerobic route): step 10/10.</text>
</comment>
<dbReference type="HAMAP" id="MF_00027">
    <property type="entry name" value="CobB_CbiA"/>
    <property type="match status" value="1"/>
</dbReference>
<dbReference type="CDD" id="cd03130">
    <property type="entry name" value="GATase1_CobB"/>
    <property type="match status" value="1"/>
</dbReference>
<keyword evidence="12" id="KW-1185">Reference proteome</keyword>
<dbReference type="Pfam" id="PF01656">
    <property type="entry name" value="CbiA"/>
    <property type="match status" value="1"/>
</dbReference>
<keyword evidence="4 8" id="KW-0547">Nucleotide-binding</keyword>
<evidence type="ECO:0000256" key="3">
    <source>
        <dbReference type="ARBA" id="ARBA00022598"/>
    </source>
</evidence>
<dbReference type="Pfam" id="PF07685">
    <property type="entry name" value="GATase_3"/>
    <property type="match status" value="1"/>
</dbReference>
<dbReference type="InterPro" id="IPR029062">
    <property type="entry name" value="Class_I_gatase-like"/>
</dbReference>
<dbReference type="STRING" id="1193011.LEP1GSC058_3746"/>
<protein>
    <recommendedName>
        <fullName evidence="8">Cobyrinate a,c-diamide synthase</fullName>
        <ecNumber evidence="8">6.3.5.11</ecNumber>
    </recommendedName>
    <alternativeName>
        <fullName evidence="8">Cobyrinic acid a,c-diamide synthetase</fullName>
    </alternativeName>
</protein>
<dbReference type="EMBL" id="AKWZ02000010">
    <property type="protein sequence ID" value="EPG74431.1"/>
    <property type="molecule type" value="Genomic_DNA"/>
</dbReference>
<comment type="cofactor">
    <cofactor evidence="1 8">
        <name>Mg(2+)</name>
        <dbReference type="ChEBI" id="CHEBI:18420"/>
    </cofactor>
</comment>
<gene>
    <name evidence="8" type="primary">cbiA</name>
    <name evidence="11" type="synonym">cobB</name>
    <name evidence="11" type="ORF">LEP1GSC058_3746</name>
</gene>
<dbReference type="CDD" id="cd05388">
    <property type="entry name" value="CobB_N"/>
    <property type="match status" value="1"/>
</dbReference>
<evidence type="ECO:0000256" key="1">
    <source>
        <dbReference type="ARBA" id="ARBA00001946"/>
    </source>
</evidence>
<proteinExistence type="inferred from homology"/>
<name>S3UVL5_9LEPT</name>
<dbReference type="InterPro" id="IPR002586">
    <property type="entry name" value="CobQ/CobB/MinD/ParA_Nub-bd_dom"/>
</dbReference>
<dbReference type="PROSITE" id="PS51274">
    <property type="entry name" value="GATASE_COBBQ"/>
    <property type="match status" value="1"/>
</dbReference>
<dbReference type="EC" id="6.3.5.11" evidence="8"/>
<dbReference type="RefSeq" id="WP_016550883.1">
    <property type="nucleotide sequence ID" value="NZ_AKWZ02000010.1"/>
</dbReference>
<evidence type="ECO:0000256" key="7">
    <source>
        <dbReference type="ARBA" id="ARBA00022962"/>
    </source>
</evidence>
<keyword evidence="7 8" id="KW-0315">Glutamine amidotransferase</keyword>
<evidence type="ECO:0000256" key="5">
    <source>
        <dbReference type="ARBA" id="ARBA00022840"/>
    </source>
</evidence>
<comment type="function">
    <text evidence="8">Catalyzes the ATP-dependent amidation of the two carboxylate groups at positions a and c of cobyrinate, using either L-glutamine or ammonia as the nitrogen source.</text>
</comment>
<feature type="domain" description="CobQ/CobB/MinD/ParA nucleotide binding" evidence="9">
    <location>
        <begin position="10"/>
        <end position="173"/>
    </location>
</feature>
<comment type="caution">
    <text evidence="11">The sequence shown here is derived from an EMBL/GenBank/DDBJ whole genome shotgun (WGS) entry which is preliminary data.</text>
</comment>
<accession>S3UVL5</accession>
<dbReference type="AlphaFoldDB" id="S3UVL5"/>
<reference evidence="11" key="1">
    <citation type="submission" date="2013-04" db="EMBL/GenBank/DDBJ databases">
        <authorList>
            <person name="Harkins D.M."/>
            <person name="Durkin A.S."/>
            <person name="Selengut J.D."/>
            <person name="Sanka R."/>
            <person name="DePew J."/>
            <person name="Purushe J."/>
            <person name="Ahmed A."/>
            <person name="van der Linden H."/>
            <person name="Goris M.G.A."/>
            <person name="Hartskeerl R.A."/>
            <person name="Vinetz J.M."/>
            <person name="Sutton G.G."/>
            <person name="Nelson W.C."/>
            <person name="Fouts D.E."/>
        </authorList>
    </citation>
    <scope>NUCLEOTIDE SEQUENCE [LARGE SCALE GENOMIC DNA]</scope>
    <source>
        <strain evidence="11">BUT 6</strain>
    </source>
</reference>
<organism evidence="11 12">
    <name type="scientific">Leptospira fainei serovar Hurstbridge str. BUT 6</name>
    <dbReference type="NCBI Taxonomy" id="1193011"/>
    <lineage>
        <taxon>Bacteria</taxon>
        <taxon>Pseudomonadati</taxon>
        <taxon>Spirochaetota</taxon>
        <taxon>Spirochaetia</taxon>
        <taxon>Leptospirales</taxon>
        <taxon>Leptospiraceae</taxon>
        <taxon>Leptospira</taxon>
    </lineage>
</organism>
<keyword evidence="3 8" id="KW-0436">Ligase</keyword>